<evidence type="ECO:0008006" key="3">
    <source>
        <dbReference type="Google" id="ProtNLM"/>
    </source>
</evidence>
<accession>A0ABR8PUD9</accession>
<proteinExistence type="predicted"/>
<dbReference type="RefSeq" id="WP_191768701.1">
    <property type="nucleotide sequence ID" value="NZ_JACSRA010000015.1"/>
</dbReference>
<protein>
    <recommendedName>
        <fullName evidence="3">DUF5348 domain-containing protein</fullName>
    </recommendedName>
</protein>
<comment type="caution">
    <text evidence="1">The sequence shown here is derived from an EMBL/GenBank/DDBJ whole genome shotgun (WGS) entry which is preliminary data.</text>
</comment>
<dbReference type="Proteomes" id="UP000627781">
    <property type="component" value="Unassembled WGS sequence"/>
</dbReference>
<organism evidence="1 2">
    <name type="scientific">Clostridium cibarium</name>
    <dbReference type="NCBI Taxonomy" id="2762247"/>
    <lineage>
        <taxon>Bacteria</taxon>
        <taxon>Bacillati</taxon>
        <taxon>Bacillota</taxon>
        <taxon>Clostridia</taxon>
        <taxon>Eubacteriales</taxon>
        <taxon>Clostridiaceae</taxon>
        <taxon>Clostridium</taxon>
    </lineage>
</organism>
<reference evidence="1 2" key="1">
    <citation type="submission" date="2020-08" db="EMBL/GenBank/DDBJ databases">
        <title>A Genomic Blueprint of the Chicken Gut Microbiome.</title>
        <authorList>
            <person name="Gilroy R."/>
            <person name="Ravi A."/>
            <person name="Getino M."/>
            <person name="Pursley I."/>
            <person name="Horton D.L."/>
            <person name="Alikhan N.-F."/>
            <person name="Baker D."/>
            <person name="Gharbi K."/>
            <person name="Hall N."/>
            <person name="Watson M."/>
            <person name="Adriaenssens E.M."/>
            <person name="Foster-Nyarko E."/>
            <person name="Jarju S."/>
            <person name="Secka A."/>
            <person name="Antonio M."/>
            <person name="Oren A."/>
            <person name="Chaudhuri R."/>
            <person name="La Ragione R.M."/>
            <person name="Hildebrand F."/>
            <person name="Pallen M.J."/>
        </authorList>
    </citation>
    <scope>NUCLEOTIDE SEQUENCE [LARGE SCALE GENOMIC DNA]</scope>
    <source>
        <strain evidence="1 2">Sa3CVN1</strain>
    </source>
</reference>
<dbReference type="EMBL" id="JACSRA010000015">
    <property type="protein sequence ID" value="MBD7911790.1"/>
    <property type="molecule type" value="Genomic_DNA"/>
</dbReference>
<keyword evidence="2" id="KW-1185">Reference proteome</keyword>
<evidence type="ECO:0000313" key="1">
    <source>
        <dbReference type="EMBL" id="MBD7911790.1"/>
    </source>
</evidence>
<evidence type="ECO:0000313" key="2">
    <source>
        <dbReference type="Proteomes" id="UP000627781"/>
    </source>
</evidence>
<sequence length="52" mass="5788">MGGRNGTIVPEWKVTDYNKAIIQEGAEMYEVINGKEELVAIFKSGRFRGIGN</sequence>
<name>A0ABR8PUD9_9CLOT</name>
<gene>
    <name evidence="1" type="ORF">H9661_10505</name>
</gene>